<gene>
    <name evidence="2" type="ORF">HINF_LOCUS52208</name>
    <name evidence="1" type="ORF">HINF_LOCUS8814</name>
</gene>
<keyword evidence="3" id="KW-1185">Reference proteome</keyword>
<sequence length="134" mass="15993">MSVIVLKNCTIVLWFQNSTKLVQIVQNARLLISAQFWKITVFDLRKLVLIKFQLAFDQFMRTLHFIGVVDQIFKPWCGKNLAFSIIFQWRNIEMNTKQLKNEKRNQVNQFHSNMGRPSVIDSRNARNFDRFKLK</sequence>
<organism evidence="1">
    <name type="scientific">Hexamita inflata</name>
    <dbReference type="NCBI Taxonomy" id="28002"/>
    <lineage>
        <taxon>Eukaryota</taxon>
        <taxon>Metamonada</taxon>
        <taxon>Diplomonadida</taxon>
        <taxon>Hexamitidae</taxon>
        <taxon>Hexamitinae</taxon>
        <taxon>Hexamita</taxon>
    </lineage>
</organism>
<reference evidence="1" key="1">
    <citation type="submission" date="2023-06" db="EMBL/GenBank/DDBJ databases">
        <authorList>
            <person name="Kurt Z."/>
        </authorList>
    </citation>
    <scope>NUCLEOTIDE SEQUENCE</scope>
</reference>
<reference evidence="2 3" key="2">
    <citation type="submission" date="2024-07" db="EMBL/GenBank/DDBJ databases">
        <authorList>
            <person name="Akdeniz Z."/>
        </authorList>
    </citation>
    <scope>NUCLEOTIDE SEQUENCE [LARGE SCALE GENOMIC DNA]</scope>
</reference>
<comment type="caution">
    <text evidence="1">The sequence shown here is derived from an EMBL/GenBank/DDBJ whole genome shotgun (WGS) entry which is preliminary data.</text>
</comment>
<protein>
    <submittedName>
        <fullName evidence="2">Hypothetical_protein</fullName>
    </submittedName>
</protein>
<dbReference type="EMBL" id="CAXDID020000259">
    <property type="protein sequence ID" value="CAL6066204.1"/>
    <property type="molecule type" value="Genomic_DNA"/>
</dbReference>
<evidence type="ECO:0000313" key="3">
    <source>
        <dbReference type="Proteomes" id="UP001642409"/>
    </source>
</evidence>
<proteinExistence type="predicted"/>
<evidence type="ECO:0000313" key="1">
    <source>
        <dbReference type="EMBL" id="CAI9921169.1"/>
    </source>
</evidence>
<name>A0AA86NJK8_9EUKA</name>
<dbReference type="AlphaFoldDB" id="A0AA86NJK8"/>
<accession>A0AA86NJK8</accession>
<evidence type="ECO:0000313" key="2">
    <source>
        <dbReference type="EMBL" id="CAL6066204.1"/>
    </source>
</evidence>
<dbReference type="Proteomes" id="UP001642409">
    <property type="component" value="Unassembled WGS sequence"/>
</dbReference>
<dbReference type="EMBL" id="CATOUU010000217">
    <property type="protein sequence ID" value="CAI9921169.1"/>
    <property type="molecule type" value="Genomic_DNA"/>
</dbReference>